<name>A0AAD8EH73_DIPPU</name>
<dbReference type="AlphaFoldDB" id="A0AAD8EH73"/>
<feature type="signal peptide" evidence="1">
    <location>
        <begin position="1"/>
        <end position="19"/>
    </location>
</feature>
<protein>
    <submittedName>
        <fullName evidence="2">Uncharacterized protein</fullName>
    </submittedName>
</protein>
<evidence type="ECO:0000256" key="1">
    <source>
        <dbReference type="SAM" id="SignalP"/>
    </source>
</evidence>
<reference evidence="2" key="1">
    <citation type="journal article" date="2023" name="IScience">
        <title>Live-bearing cockroach genome reveals convergent evolutionary mechanisms linked to viviparity in insects and beyond.</title>
        <authorList>
            <person name="Fouks B."/>
            <person name="Harrison M.C."/>
            <person name="Mikhailova A.A."/>
            <person name="Marchal E."/>
            <person name="English S."/>
            <person name="Carruthers M."/>
            <person name="Jennings E.C."/>
            <person name="Chiamaka E.L."/>
            <person name="Frigard R.A."/>
            <person name="Pippel M."/>
            <person name="Attardo G.M."/>
            <person name="Benoit J.B."/>
            <person name="Bornberg-Bauer E."/>
            <person name="Tobe S.S."/>
        </authorList>
    </citation>
    <scope>NUCLEOTIDE SEQUENCE</scope>
    <source>
        <strain evidence="2">Stay&amp;Tobe</strain>
    </source>
</reference>
<feature type="non-terminal residue" evidence="2">
    <location>
        <position position="77"/>
    </location>
</feature>
<feature type="chain" id="PRO_5042076511" evidence="1">
    <location>
        <begin position="20"/>
        <end position="77"/>
    </location>
</feature>
<sequence>CFFFLFFFVVVCVYVSVEKLSPSRVHQPATQPESRWVPVRGKAEPLSGSSAATQPESRWVPVQAIFPVLSVGEKGPG</sequence>
<keyword evidence="1" id="KW-0732">Signal</keyword>
<organism evidence="2 3">
    <name type="scientific">Diploptera punctata</name>
    <name type="common">Pacific beetle cockroach</name>
    <dbReference type="NCBI Taxonomy" id="6984"/>
    <lineage>
        <taxon>Eukaryota</taxon>
        <taxon>Metazoa</taxon>
        <taxon>Ecdysozoa</taxon>
        <taxon>Arthropoda</taxon>
        <taxon>Hexapoda</taxon>
        <taxon>Insecta</taxon>
        <taxon>Pterygota</taxon>
        <taxon>Neoptera</taxon>
        <taxon>Polyneoptera</taxon>
        <taxon>Dictyoptera</taxon>
        <taxon>Blattodea</taxon>
        <taxon>Blaberoidea</taxon>
        <taxon>Blaberidae</taxon>
        <taxon>Diplopterinae</taxon>
        <taxon>Diploptera</taxon>
    </lineage>
</organism>
<reference evidence="2" key="2">
    <citation type="submission" date="2023-05" db="EMBL/GenBank/DDBJ databases">
        <authorList>
            <person name="Fouks B."/>
        </authorList>
    </citation>
    <scope>NUCLEOTIDE SEQUENCE</scope>
    <source>
        <strain evidence="2">Stay&amp;Tobe</strain>
        <tissue evidence="2">Testes</tissue>
    </source>
</reference>
<dbReference type="EMBL" id="JASPKZ010004662">
    <property type="protein sequence ID" value="KAJ9589829.1"/>
    <property type="molecule type" value="Genomic_DNA"/>
</dbReference>
<dbReference type="Proteomes" id="UP001233999">
    <property type="component" value="Unassembled WGS sequence"/>
</dbReference>
<evidence type="ECO:0000313" key="2">
    <source>
        <dbReference type="EMBL" id="KAJ9589829.1"/>
    </source>
</evidence>
<keyword evidence="3" id="KW-1185">Reference proteome</keyword>
<proteinExistence type="predicted"/>
<comment type="caution">
    <text evidence="2">The sequence shown here is derived from an EMBL/GenBank/DDBJ whole genome shotgun (WGS) entry which is preliminary data.</text>
</comment>
<accession>A0AAD8EH73</accession>
<gene>
    <name evidence="2" type="ORF">L9F63_027912</name>
</gene>
<evidence type="ECO:0000313" key="3">
    <source>
        <dbReference type="Proteomes" id="UP001233999"/>
    </source>
</evidence>
<feature type="non-terminal residue" evidence="2">
    <location>
        <position position="1"/>
    </location>
</feature>